<dbReference type="OrthoDB" id="9813673at2"/>
<comment type="caution">
    <text evidence="3">The sequence shown here is derived from an EMBL/GenBank/DDBJ whole genome shotgun (WGS) entry which is preliminary data.</text>
</comment>
<dbReference type="GO" id="GO:0005524">
    <property type="term" value="F:ATP binding"/>
    <property type="evidence" value="ECO:0007669"/>
    <property type="project" value="InterPro"/>
</dbReference>
<dbReference type="GO" id="GO:0016787">
    <property type="term" value="F:hydrolase activity"/>
    <property type="evidence" value="ECO:0007669"/>
    <property type="project" value="InterPro"/>
</dbReference>
<gene>
    <name evidence="3" type="ORF">FC50_GL001229</name>
</gene>
<dbReference type="InterPro" id="IPR006935">
    <property type="entry name" value="Helicase/UvrB_N"/>
</dbReference>
<dbReference type="InterPro" id="IPR029063">
    <property type="entry name" value="SAM-dependent_MTases_sf"/>
</dbReference>
<dbReference type="Pfam" id="PF04851">
    <property type="entry name" value="ResIII"/>
    <property type="match status" value="1"/>
</dbReference>
<dbReference type="RefSeq" id="WP_056956722.1">
    <property type="nucleotide sequence ID" value="NZ_AZFJ01000049.1"/>
</dbReference>
<keyword evidence="1" id="KW-0175">Coiled coil</keyword>
<dbReference type="InterPro" id="IPR011639">
    <property type="entry name" value="MethylTrfase_TaqI-like_dom"/>
</dbReference>
<evidence type="ECO:0000313" key="4">
    <source>
        <dbReference type="Proteomes" id="UP000051922"/>
    </source>
</evidence>
<dbReference type="SUPFAM" id="SSF53335">
    <property type="entry name" value="S-adenosyl-L-methionine-dependent methyltransferases"/>
    <property type="match status" value="1"/>
</dbReference>
<dbReference type="InterPro" id="IPR027417">
    <property type="entry name" value="P-loop_NTPase"/>
</dbReference>
<proteinExistence type="predicted"/>
<dbReference type="PANTHER" id="PTHR47396:SF1">
    <property type="entry name" value="ATP-DEPENDENT HELICASE IRC3-RELATED"/>
    <property type="match status" value="1"/>
</dbReference>
<dbReference type="Proteomes" id="UP000051922">
    <property type="component" value="Unassembled WGS sequence"/>
</dbReference>
<reference evidence="3 4" key="1">
    <citation type="journal article" date="2015" name="Genome Announc.">
        <title>Expanding the biotechnology potential of lactobacilli through comparative genomics of 213 strains and associated genera.</title>
        <authorList>
            <person name="Sun Z."/>
            <person name="Harris H.M."/>
            <person name="McCann A."/>
            <person name="Guo C."/>
            <person name="Argimon S."/>
            <person name="Zhang W."/>
            <person name="Yang X."/>
            <person name="Jeffery I.B."/>
            <person name="Cooney J.C."/>
            <person name="Kagawa T.F."/>
            <person name="Liu W."/>
            <person name="Song Y."/>
            <person name="Salvetti E."/>
            <person name="Wrobel A."/>
            <person name="Rasinkangas P."/>
            <person name="Parkhill J."/>
            <person name="Rea M.C."/>
            <person name="O'Sullivan O."/>
            <person name="Ritari J."/>
            <person name="Douillard F.P."/>
            <person name="Paul Ross R."/>
            <person name="Yang R."/>
            <person name="Briner A.E."/>
            <person name="Felis G.E."/>
            <person name="de Vos W.M."/>
            <person name="Barrangou R."/>
            <person name="Klaenhammer T.R."/>
            <person name="Caufield P.W."/>
            <person name="Cui Y."/>
            <person name="Zhang H."/>
            <person name="O'Toole P.W."/>
        </authorList>
    </citation>
    <scope>NUCLEOTIDE SEQUENCE [LARGE SCALE GENOMIC DNA]</scope>
    <source>
        <strain evidence="3 4">DSM 15945</strain>
    </source>
</reference>
<dbReference type="Gene3D" id="3.40.50.300">
    <property type="entry name" value="P-loop containing nucleotide triphosphate hydrolases"/>
    <property type="match status" value="2"/>
</dbReference>
<dbReference type="EMBL" id="AZFJ01000049">
    <property type="protein sequence ID" value="KRL85837.1"/>
    <property type="molecule type" value="Genomic_DNA"/>
</dbReference>
<name>A0A0R1TXH7_9LACO</name>
<dbReference type="InterPro" id="IPR002052">
    <property type="entry name" value="DNA_methylase_N6_adenine_CS"/>
</dbReference>
<evidence type="ECO:0000313" key="3">
    <source>
        <dbReference type="EMBL" id="KRL85837.1"/>
    </source>
</evidence>
<keyword evidence="4" id="KW-1185">Reference proteome</keyword>
<dbReference type="PROSITE" id="PS00092">
    <property type="entry name" value="N6_MTASE"/>
    <property type="match status" value="1"/>
</dbReference>
<evidence type="ECO:0000256" key="1">
    <source>
        <dbReference type="SAM" id="Coils"/>
    </source>
</evidence>
<feature type="domain" description="Helicase ATP-binding" evidence="2">
    <location>
        <begin position="304"/>
        <end position="473"/>
    </location>
</feature>
<dbReference type="SUPFAM" id="SSF52540">
    <property type="entry name" value="P-loop containing nucleoside triphosphate hydrolases"/>
    <property type="match status" value="2"/>
</dbReference>
<sequence length="1466" mass="168109">MSSNFEFLKGIKDAEQFVGPLETAELMYANQKYQQVPGIVRNVPEGVARYVLKKRNHDFSGSFFEALSLIRKNGYVTQDVMDILDDIRRKGNTVLHDVNAQVSKDDACETLLNLHKLMYWFVYSYCGFRQSVPSFKEPVLYTTSAKTLVYSFTADDLVQWPQYAGRQKVGKATYHGEIVDTTPNSQFLHSAALKRIKSYAGTMGVKPNIEWVEAAYREVNGHGEWFDDHAVHEVLDNSNIKRDPKLVEGSAREWYVTDVDTVKNAIAAVREGKSFINAPTVVGPKIKLRPEQQIAIDRTEKVFKTKKNGEKKMLWNAKMRFGKTLSALQLIKNQQYSRVLIMTHRPVVRDSWFKDFDKLGMPGYRYGSKQKHDASLEQLVDDGGRFLYFASMQDLRGSEWAGGKAGDKNELIAKIDWNLVIIDEAHEGTQTDLAQAVIKGVVKDATRVLELSGTPFNLIDGYEPEQIFTWDYTMEQQAKAHWNVDNPDEVNPYAVLPKVSMFTFEMKNSFQDSRFLDFDQKSFDFHEFFKVDDNGRFVYETKVNQFLNNITSPSKNTNFPYSTEKFRNELRHTLWLLPSIAAAKALKALMEKHPVFGMEYTIVNVVDDGKEDGASEGDLNRVRDAITKHPSKTKTITLTVRKLTTGVNIPQWTAVMFLSNTNSAMQYLQAAFRAQTPYADKEMGMKTDCYIFDFAPDRALNVMAASSQLDTGAGKLQTDDQKEKMGELLNFLPIIGEQNQGMAPYNVDSLMTQLKKVYAEKAVRTGFDDDSLYNDELLKMDEADLKDFNDLKAEIGTTKAQKKPNTIDVNHQGLTDREYNDAEKAKKKHKKDLTTEEKELLEKERALKKQRKTMISVLRSISIRIPMMIYGMDIPIERDIDIQTFVDKVDAESWAEFMPKGVDKAKFKKFSKYYDANIFIEAGRIIRQRVKRMDHMEPLRRTADIGELFGTFKNPDKETVLTPWRVVNMQLGKTVGGYSYFDTTYNYTSIDGDNATHWVDTEMTKDIFKPDTRILEINSKTGLYPLYAATSLYYQEQARLSERTGGKFTAKDEDEIWRNILAKNIFAIAKTPMAKRITNRTLCGYHEFGTNVVYVDGIVEKAKNSNDETVQYVLDAFKERIVNQMKFDVVIGNPPYQESERGDSKSKKSIYQYFMELSYQLSEKSIMITPARFLFNAGDTSSIWNEKMLNDSHLRVVMFEKHSGNIFPKTDIKGGVAITLRDTTKEFGKIGTFTQFDELRPILDKVRSKRTDTLNSIGFSRTIYRLTDKLHQDFPDAIERLSAGHKYDMSSNIMKLLPEVFYHNKPDDGNQYIRILGKPKDTRIEEWIRRDYVTDRPGLDKYNVFLASAIGSGEFGEPLSDMYIAEPGVGHTETFISIGAFDTRFEAESAEKYLKTKFARTMLGIWKVTQNGPISTYREIPVQNFTQDSDIDWKTSIRDIDNQLFVKYELSDDEVQFINTHVEEMN</sequence>
<protein>
    <submittedName>
        <fullName evidence="3">Type II restriction-modification system restriction subunit</fullName>
    </submittedName>
</protein>
<dbReference type="InterPro" id="IPR050742">
    <property type="entry name" value="Helicase_Restrict-Modif_Enz"/>
</dbReference>
<dbReference type="PANTHER" id="PTHR47396">
    <property type="entry name" value="TYPE I RESTRICTION ENZYME ECOKI R PROTEIN"/>
    <property type="match status" value="1"/>
</dbReference>
<dbReference type="GO" id="GO:0005829">
    <property type="term" value="C:cytosol"/>
    <property type="evidence" value="ECO:0007669"/>
    <property type="project" value="TreeGrafter"/>
</dbReference>
<dbReference type="Pfam" id="PF07669">
    <property type="entry name" value="Eco57I"/>
    <property type="match status" value="1"/>
</dbReference>
<feature type="coiled-coil region" evidence="1">
    <location>
        <begin position="819"/>
        <end position="853"/>
    </location>
</feature>
<dbReference type="GO" id="GO:0009007">
    <property type="term" value="F:site-specific DNA-methyltransferase (adenine-specific) activity"/>
    <property type="evidence" value="ECO:0007669"/>
    <property type="project" value="UniProtKB-EC"/>
</dbReference>
<dbReference type="GO" id="GO:0006304">
    <property type="term" value="P:DNA modification"/>
    <property type="evidence" value="ECO:0007669"/>
    <property type="project" value="InterPro"/>
</dbReference>
<dbReference type="SMART" id="SM00487">
    <property type="entry name" value="DEXDc"/>
    <property type="match status" value="1"/>
</dbReference>
<dbReference type="STRING" id="1423783.FC50_GL001229"/>
<evidence type="ECO:0000259" key="2">
    <source>
        <dbReference type="PROSITE" id="PS51192"/>
    </source>
</evidence>
<dbReference type="PROSITE" id="PS51192">
    <property type="entry name" value="HELICASE_ATP_BIND_1"/>
    <property type="match status" value="1"/>
</dbReference>
<dbReference type="InterPro" id="IPR014001">
    <property type="entry name" value="Helicase_ATP-bd"/>
</dbReference>
<dbReference type="GO" id="GO:0032259">
    <property type="term" value="P:methylation"/>
    <property type="evidence" value="ECO:0007669"/>
    <property type="project" value="InterPro"/>
</dbReference>
<dbReference type="GO" id="GO:0003677">
    <property type="term" value="F:DNA binding"/>
    <property type="evidence" value="ECO:0007669"/>
    <property type="project" value="InterPro"/>
</dbReference>
<dbReference type="PATRIC" id="fig|1423783.4.peg.1270"/>
<organism evidence="3 4">
    <name type="scientific">Lacticaseibacillus pantheris DSM 15945 = JCM 12539 = NBRC 106106</name>
    <dbReference type="NCBI Taxonomy" id="1423783"/>
    <lineage>
        <taxon>Bacteria</taxon>
        <taxon>Bacillati</taxon>
        <taxon>Bacillota</taxon>
        <taxon>Bacilli</taxon>
        <taxon>Lactobacillales</taxon>
        <taxon>Lactobacillaceae</taxon>
        <taxon>Lacticaseibacillus</taxon>
    </lineage>
</organism>
<dbReference type="Gene3D" id="3.40.50.150">
    <property type="entry name" value="Vaccinia Virus protein VP39"/>
    <property type="match status" value="1"/>
</dbReference>
<accession>A0A0R1TXH7</accession>